<organism evidence="1">
    <name type="scientific">Anguilla anguilla</name>
    <name type="common">European freshwater eel</name>
    <name type="synonym">Muraena anguilla</name>
    <dbReference type="NCBI Taxonomy" id="7936"/>
    <lineage>
        <taxon>Eukaryota</taxon>
        <taxon>Metazoa</taxon>
        <taxon>Chordata</taxon>
        <taxon>Craniata</taxon>
        <taxon>Vertebrata</taxon>
        <taxon>Euteleostomi</taxon>
        <taxon>Actinopterygii</taxon>
        <taxon>Neopterygii</taxon>
        <taxon>Teleostei</taxon>
        <taxon>Anguilliformes</taxon>
        <taxon>Anguillidae</taxon>
        <taxon>Anguilla</taxon>
    </lineage>
</organism>
<dbReference type="AlphaFoldDB" id="A0A0E9Y0D2"/>
<accession>A0A0E9Y0D2</accession>
<dbReference type="EMBL" id="GBXM01001189">
    <property type="protein sequence ID" value="JAI07389.1"/>
    <property type="molecule type" value="Transcribed_RNA"/>
</dbReference>
<reference evidence="1" key="2">
    <citation type="journal article" date="2015" name="Fish Shellfish Immunol.">
        <title>Early steps in the European eel (Anguilla anguilla)-Vibrio vulnificus interaction in the gills: Role of the RtxA13 toxin.</title>
        <authorList>
            <person name="Callol A."/>
            <person name="Pajuelo D."/>
            <person name="Ebbesson L."/>
            <person name="Teles M."/>
            <person name="MacKenzie S."/>
            <person name="Amaro C."/>
        </authorList>
    </citation>
    <scope>NUCLEOTIDE SEQUENCE</scope>
</reference>
<evidence type="ECO:0000313" key="1">
    <source>
        <dbReference type="EMBL" id="JAI07389.1"/>
    </source>
</evidence>
<reference evidence="1" key="1">
    <citation type="submission" date="2014-11" db="EMBL/GenBank/DDBJ databases">
        <authorList>
            <person name="Amaro Gonzalez C."/>
        </authorList>
    </citation>
    <scope>NUCLEOTIDE SEQUENCE</scope>
</reference>
<name>A0A0E9Y0D2_ANGAN</name>
<protein>
    <submittedName>
        <fullName evidence="1">Uncharacterized protein</fullName>
    </submittedName>
</protein>
<proteinExistence type="predicted"/>
<sequence length="19" mass="2151">MTGQLCRWQSSITGKELVL</sequence>